<feature type="region of interest" description="Disordered" evidence="1">
    <location>
        <begin position="667"/>
        <end position="686"/>
    </location>
</feature>
<evidence type="ECO:0000313" key="3">
    <source>
        <dbReference type="Proteomes" id="UP000186817"/>
    </source>
</evidence>
<gene>
    <name evidence="2" type="ORF">AK812_SmicGene2488</name>
</gene>
<dbReference type="OrthoDB" id="414737at2759"/>
<feature type="compositionally biased region" description="Basic residues" evidence="1">
    <location>
        <begin position="676"/>
        <end position="686"/>
    </location>
</feature>
<evidence type="ECO:0000313" key="2">
    <source>
        <dbReference type="EMBL" id="OLQ13522.1"/>
    </source>
</evidence>
<keyword evidence="3" id="KW-1185">Reference proteome</keyword>
<name>A0A1Q9F1P4_SYMMI</name>
<dbReference type="AlphaFoldDB" id="A0A1Q9F1P4"/>
<proteinExistence type="predicted"/>
<dbReference type="Proteomes" id="UP000186817">
    <property type="component" value="Unassembled WGS sequence"/>
</dbReference>
<reference evidence="2 3" key="1">
    <citation type="submission" date="2016-02" db="EMBL/GenBank/DDBJ databases">
        <title>Genome analysis of coral dinoflagellate symbionts highlights evolutionary adaptations to a symbiotic lifestyle.</title>
        <authorList>
            <person name="Aranda M."/>
            <person name="Li Y."/>
            <person name="Liew Y.J."/>
            <person name="Baumgarten S."/>
            <person name="Simakov O."/>
            <person name="Wilson M."/>
            <person name="Piel J."/>
            <person name="Ashoor H."/>
            <person name="Bougouffa S."/>
            <person name="Bajic V.B."/>
            <person name="Ryu T."/>
            <person name="Ravasi T."/>
            <person name="Bayer T."/>
            <person name="Micklem G."/>
            <person name="Kim H."/>
            <person name="Bhak J."/>
            <person name="Lajeunesse T.C."/>
            <person name="Voolstra C.R."/>
        </authorList>
    </citation>
    <scope>NUCLEOTIDE SEQUENCE [LARGE SCALE GENOMIC DNA]</scope>
    <source>
        <strain evidence="2 3">CCMP2467</strain>
    </source>
</reference>
<comment type="caution">
    <text evidence="2">The sequence shown here is derived from an EMBL/GenBank/DDBJ whole genome shotgun (WGS) entry which is preliminary data.</text>
</comment>
<dbReference type="EMBL" id="LSRX01000027">
    <property type="protein sequence ID" value="OLQ13522.1"/>
    <property type="molecule type" value="Genomic_DNA"/>
</dbReference>
<organism evidence="2 3">
    <name type="scientific">Symbiodinium microadriaticum</name>
    <name type="common">Dinoflagellate</name>
    <name type="synonym">Zooxanthella microadriatica</name>
    <dbReference type="NCBI Taxonomy" id="2951"/>
    <lineage>
        <taxon>Eukaryota</taxon>
        <taxon>Sar</taxon>
        <taxon>Alveolata</taxon>
        <taxon>Dinophyceae</taxon>
        <taxon>Suessiales</taxon>
        <taxon>Symbiodiniaceae</taxon>
        <taxon>Symbiodinium</taxon>
    </lineage>
</organism>
<accession>A0A1Q9F1P4</accession>
<protein>
    <submittedName>
        <fullName evidence="2">Uncharacterized protein</fullName>
    </submittedName>
</protein>
<sequence length="686" mass="75814">MALLPHVAEELGRLAAQAERGDNVVKVVQDTLTVLKAVNCHELIDEIIDVGYVSDKIRAIGCEIESPSVLAFNDKLVATAGGALGQMQSENLKIWQVTRNGKLNLQLLQTVDSAFYRAVQEGLVWDVIDKQVGLAYPSLLAAISRSANTSLQRGEHELQVLKRIQGLVVAQLEQGKQPSYASLKKQVLSTKPACSHSTPHMFLFVCKCSGGRTGSLLEELERFVRPRIPTTRQLPVALWENLCQESKQSPGEPLALFRHALLKLAYVKQCITPQEVKKAFVSRELFPAVKKAEDLMKETRARTRLLLDDADAIFSDHRVIAAQGFTDMALAGHALGIKIDKDEKQYKTAEGIAQDGLVVCAQLLEKEVVSPWKDFAEEAEKEASSSSKAAGPSGGVSLAFSLREYNADGSLADPAAVVRELGFAEGKHVRRRADGTEAVIVEFCEGSKLRLRLADGTRKNISGQAFVNGEWAVFQPAAEAMDFREWKEQPAAEHPALQQHLALGNFYDELTKLYGHHEFACWDRLVFQMVPSRLIRVSAGPSIAKNKVILVPLSTKAVCKATGEELGTAVWQVLPPEKWRRQFSFGVAASFQPSKQHEDGSLLQQAFFVPFWMVLPTDQEEVANMEVIMMSAPGCSKGFKFTCLRNLKTLKEADILYYYKKKPETKATAFDSTPPARKRARKGEAN</sequence>
<evidence type="ECO:0000256" key="1">
    <source>
        <dbReference type="SAM" id="MobiDB-lite"/>
    </source>
</evidence>